<dbReference type="Proteomes" id="UP000705867">
    <property type="component" value="Unassembled WGS sequence"/>
</dbReference>
<sequence>MPKQADVSQEILTYLSLHPEGETGEEITDWWMRADKGHHATEEVRQALALLLEKGEIEEVRGKKRPVLYRIKR</sequence>
<dbReference type="AlphaFoldDB" id="A0A953J6R2"/>
<name>A0A953J6R2_9BACT</name>
<evidence type="ECO:0000313" key="2">
    <source>
        <dbReference type="Proteomes" id="UP000705867"/>
    </source>
</evidence>
<proteinExistence type="predicted"/>
<dbReference type="EMBL" id="JAIOIV010000115">
    <property type="protein sequence ID" value="MBZ0157453.1"/>
    <property type="molecule type" value="Genomic_DNA"/>
</dbReference>
<reference evidence="1" key="2">
    <citation type="submission" date="2021-08" db="EMBL/GenBank/DDBJ databases">
        <authorList>
            <person name="Dalcin Martins P."/>
        </authorList>
    </citation>
    <scope>NUCLEOTIDE SEQUENCE</scope>
    <source>
        <strain evidence="1">MAG_39</strain>
    </source>
</reference>
<accession>A0A953J6R2</accession>
<comment type="caution">
    <text evidence="1">The sequence shown here is derived from an EMBL/GenBank/DDBJ whole genome shotgun (WGS) entry which is preliminary data.</text>
</comment>
<gene>
    <name evidence="1" type="ORF">K8I29_14745</name>
</gene>
<organism evidence="1 2">
    <name type="scientific">Candidatus Nitrobium versatile</name>
    <dbReference type="NCBI Taxonomy" id="2884831"/>
    <lineage>
        <taxon>Bacteria</taxon>
        <taxon>Pseudomonadati</taxon>
        <taxon>Nitrospirota</taxon>
        <taxon>Nitrospiria</taxon>
        <taxon>Nitrospirales</taxon>
        <taxon>Nitrospiraceae</taxon>
        <taxon>Candidatus Nitrobium</taxon>
    </lineage>
</organism>
<reference evidence="1" key="1">
    <citation type="journal article" date="2021" name="bioRxiv">
        <title>Unraveling nitrogen, sulfur and carbon metabolic pathways and microbial community transcriptional responses to substrate deprivation and toxicity stresses in a bioreactor mimicking anoxic brackish coastal sediment conditions.</title>
        <authorList>
            <person name="Martins P.D."/>
            <person name="Echeveste M.J."/>
            <person name="Arshad A."/>
            <person name="Kurth J."/>
            <person name="Ouboter H."/>
            <person name="Jetten M.S.M."/>
            <person name="Welte C.U."/>
        </authorList>
    </citation>
    <scope>NUCLEOTIDE SEQUENCE</scope>
    <source>
        <strain evidence="1">MAG_39</strain>
    </source>
</reference>
<evidence type="ECO:0000313" key="1">
    <source>
        <dbReference type="EMBL" id="MBZ0157453.1"/>
    </source>
</evidence>
<protein>
    <submittedName>
        <fullName evidence="1">Uncharacterized protein</fullName>
    </submittedName>
</protein>